<dbReference type="EMBL" id="CP001113">
    <property type="protein sequence ID" value="ACF61812.1"/>
    <property type="molecule type" value="Genomic_DNA"/>
</dbReference>
<gene>
    <name evidence="1" type="ordered locus">SNSL254_A2001</name>
</gene>
<accession>A0A0H3BNQ6</accession>
<sequence length="38" mass="4392">MFSTAKYMATIVMTITTKEICRFTDESLLHLSQDSLKH</sequence>
<organism evidence="1 2">
    <name type="scientific">Salmonella newport (strain SL254)</name>
    <dbReference type="NCBI Taxonomy" id="423368"/>
    <lineage>
        <taxon>Bacteria</taxon>
        <taxon>Pseudomonadati</taxon>
        <taxon>Pseudomonadota</taxon>
        <taxon>Gammaproteobacteria</taxon>
        <taxon>Enterobacterales</taxon>
        <taxon>Enterobacteriaceae</taxon>
        <taxon>Salmonella</taxon>
    </lineage>
</organism>
<dbReference type="AlphaFoldDB" id="A0A0H3BNQ6"/>
<dbReference type="KEGG" id="see:SNSL254_A2001"/>
<evidence type="ECO:0000313" key="2">
    <source>
        <dbReference type="Proteomes" id="UP000008824"/>
    </source>
</evidence>
<protein>
    <submittedName>
        <fullName evidence="1">Uncharacterized protein</fullName>
    </submittedName>
</protein>
<evidence type="ECO:0000313" key="1">
    <source>
        <dbReference type="EMBL" id="ACF61812.1"/>
    </source>
</evidence>
<dbReference type="HOGENOM" id="CLU_3332757_0_0_6"/>
<proteinExistence type="predicted"/>
<dbReference type="Proteomes" id="UP000008824">
    <property type="component" value="Chromosome"/>
</dbReference>
<name>A0A0H3BNQ6_SALNS</name>
<reference evidence="1 2" key="1">
    <citation type="journal article" date="2011" name="J. Bacteriol.">
        <title>Comparative genomics of 28 Salmonella enterica isolates: evidence for CRISPR-mediated adaptive sublineage evolution.</title>
        <authorList>
            <person name="Fricke W.F."/>
            <person name="Mammel M.K."/>
            <person name="McDermott P.F."/>
            <person name="Tartera C."/>
            <person name="White D.G."/>
            <person name="Leclerc J.E."/>
            <person name="Ravel J."/>
            <person name="Cebula T.A."/>
        </authorList>
    </citation>
    <scope>NUCLEOTIDE SEQUENCE [LARGE SCALE GENOMIC DNA]</scope>
    <source>
        <strain evidence="1 2">SL254</strain>
    </source>
</reference>